<proteinExistence type="inferred from homology"/>
<evidence type="ECO:0000256" key="3">
    <source>
        <dbReference type="ARBA" id="ARBA00012618"/>
    </source>
</evidence>
<dbReference type="GO" id="GO:0003864">
    <property type="term" value="F:3-methyl-2-oxobutanoate hydroxymethyltransferase activity"/>
    <property type="evidence" value="ECO:0007669"/>
    <property type="project" value="UniProtKB-EC"/>
</dbReference>
<keyword evidence="6" id="KW-0566">Pantothenate biosynthesis</keyword>
<dbReference type="HAMAP" id="MF_00156">
    <property type="entry name" value="PanB"/>
    <property type="match status" value="1"/>
</dbReference>
<reference evidence="7" key="1">
    <citation type="journal article" date="2014" name="Genome Announc.">
        <title>Genome sequence of the yeast Cyberlindnera fabianii (Hansenula fabianii).</title>
        <authorList>
            <person name="Freel K.C."/>
            <person name="Sarilar V."/>
            <person name="Neuveglise C."/>
            <person name="Devillers H."/>
            <person name="Friedrich A."/>
            <person name="Schacherer J."/>
        </authorList>
    </citation>
    <scope>NUCLEOTIDE SEQUENCE</scope>
    <source>
        <strain evidence="7">YJS4271</strain>
    </source>
</reference>
<dbReference type="PIRSF" id="PIRSF000388">
    <property type="entry name" value="Pantoate_hydroxy_MeTrfase"/>
    <property type="match status" value="1"/>
</dbReference>
<dbReference type="GO" id="GO:0005739">
    <property type="term" value="C:mitochondrion"/>
    <property type="evidence" value="ECO:0007669"/>
    <property type="project" value="TreeGrafter"/>
</dbReference>
<name>A0A061BDG9_CYBFA</name>
<dbReference type="UniPathway" id="UPA00028">
    <property type="reaction ID" value="UER00003"/>
</dbReference>
<dbReference type="CDD" id="cd06557">
    <property type="entry name" value="KPHMT-like"/>
    <property type="match status" value="1"/>
</dbReference>
<protein>
    <recommendedName>
        <fullName evidence="3 6">3-methyl-2-oxobutanoate hydroxymethyltransferase</fullName>
        <ecNumber evidence="3 6">2.1.2.11</ecNumber>
    </recommendedName>
</protein>
<dbReference type="FunFam" id="3.20.20.60:FF:000003">
    <property type="entry name" value="3-methyl-2-oxobutanoate hydroxymethyltransferase"/>
    <property type="match status" value="1"/>
</dbReference>
<organism evidence="7">
    <name type="scientific">Cyberlindnera fabianii</name>
    <name type="common">Yeast</name>
    <name type="synonym">Hansenula fabianii</name>
    <dbReference type="NCBI Taxonomy" id="36022"/>
    <lineage>
        <taxon>Eukaryota</taxon>
        <taxon>Fungi</taxon>
        <taxon>Dikarya</taxon>
        <taxon>Ascomycota</taxon>
        <taxon>Saccharomycotina</taxon>
        <taxon>Saccharomycetes</taxon>
        <taxon>Phaffomycetales</taxon>
        <taxon>Phaffomycetaceae</taxon>
        <taxon>Cyberlindnera</taxon>
    </lineage>
</organism>
<dbReference type="VEuPathDB" id="FungiDB:BON22_3834"/>
<evidence type="ECO:0000256" key="2">
    <source>
        <dbReference type="ARBA" id="ARBA00008676"/>
    </source>
</evidence>
<comment type="pathway">
    <text evidence="1 6">Cofactor biosynthesis; (R)-pantothenate biosynthesis; (R)-pantoate from 3-methyl-2-oxobutanoate: step 1/2.</text>
</comment>
<dbReference type="OrthoDB" id="425211at2759"/>
<comment type="similarity">
    <text evidence="2 6">Belongs to the PanB family.</text>
</comment>
<dbReference type="GO" id="GO:0000287">
    <property type="term" value="F:magnesium ion binding"/>
    <property type="evidence" value="ECO:0007669"/>
    <property type="project" value="TreeGrafter"/>
</dbReference>
<keyword evidence="4 6" id="KW-0808">Transferase</keyword>
<dbReference type="EMBL" id="LK052926">
    <property type="protein sequence ID" value="CDR47996.1"/>
    <property type="molecule type" value="Genomic_DNA"/>
</dbReference>
<evidence type="ECO:0000313" key="7">
    <source>
        <dbReference type="EMBL" id="CDR47996.1"/>
    </source>
</evidence>
<evidence type="ECO:0000256" key="5">
    <source>
        <dbReference type="ARBA" id="ARBA00049172"/>
    </source>
</evidence>
<dbReference type="InterPro" id="IPR040442">
    <property type="entry name" value="Pyrv_kinase-like_dom_sf"/>
</dbReference>
<dbReference type="NCBIfam" id="TIGR00222">
    <property type="entry name" value="panB"/>
    <property type="match status" value="1"/>
</dbReference>
<dbReference type="PhylomeDB" id="A0A061BDG9"/>
<evidence type="ECO:0000256" key="4">
    <source>
        <dbReference type="ARBA" id="ARBA00022679"/>
    </source>
</evidence>
<evidence type="ECO:0000256" key="1">
    <source>
        <dbReference type="ARBA" id="ARBA00005033"/>
    </source>
</evidence>
<dbReference type="Gene3D" id="3.20.20.60">
    <property type="entry name" value="Phosphoenolpyruvate-binding domains"/>
    <property type="match status" value="1"/>
</dbReference>
<dbReference type="Pfam" id="PF02548">
    <property type="entry name" value="Pantoate_transf"/>
    <property type="match status" value="1"/>
</dbReference>
<dbReference type="NCBIfam" id="NF001452">
    <property type="entry name" value="PRK00311.1"/>
    <property type="match status" value="1"/>
</dbReference>
<sequence>MFPRRLLSLPTRAFHSSSRTLSAHNLNARPTIAQLHALHAQGIKLAVVTAHDYISGRHANDAGADIVLVGDSLAMVALGYQDTNELEFDEFLYHCKAVSRGVTDSFVIADMPFGTYESSVSKAVETAIQLIGKGRANAVKLEGGVEITDTIKALTKVGIPVMGHVGLTPQRSNALSGFKVQGRTSESAKRVLEDALAVQDAGAFSVVLEAIPEKIASLITDKLEIPTIGIGAGAGTSGQVLVQADLLGMLNGHVPKFVKKYADGYTANVGAIKQYVSEVKTQQFPQQGTHTYKIKDEQLDAFLHSLKSK</sequence>
<dbReference type="PANTHER" id="PTHR20881">
    <property type="entry name" value="3-METHYL-2-OXOBUTANOATE HYDROXYMETHYLTRANSFERASE"/>
    <property type="match status" value="1"/>
</dbReference>
<evidence type="ECO:0000256" key="6">
    <source>
        <dbReference type="RuleBase" id="RU362100"/>
    </source>
</evidence>
<dbReference type="InterPro" id="IPR003700">
    <property type="entry name" value="Pantoate_hydroxy_MeTrfase"/>
</dbReference>
<dbReference type="InterPro" id="IPR015813">
    <property type="entry name" value="Pyrv/PenolPyrv_kinase-like_dom"/>
</dbReference>
<dbReference type="PANTHER" id="PTHR20881:SF0">
    <property type="entry name" value="3-METHYL-2-OXOBUTANOATE HYDROXYMETHYLTRANSFERASE"/>
    <property type="match status" value="1"/>
</dbReference>
<comment type="catalytic activity">
    <reaction evidence="5 6">
        <text>(6R)-5,10-methylene-5,6,7,8-tetrahydrofolate + 3-methyl-2-oxobutanoate + H2O = 2-dehydropantoate + (6S)-5,6,7,8-tetrahydrofolate</text>
        <dbReference type="Rhea" id="RHEA:11824"/>
        <dbReference type="ChEBI" id="CHEBI:11561"/>
        <dbReference type="ChEBI" id="CHEBI:11851"/>
        <dbReference type="ChEBI" id="CHEBI:15377"/>
        <dbReference type="ChEBI" id="CHEBI:15636"/>
        <dbReference type="ChEBI" id="CHEBI:57453"/>
        <dbReference type="EC" id="2.1.2.11"/>
    </reaction>
</comment>
<dbReference type="GO" id="GO:0015940">
    <property type="term" value="P:pantothenate biosynthetic process"/>
    <property type="evidence" value="ECO:0007669"/>
    <property type="project" value="UniProtKB-UniPathway"/>
</dbReference>
<comment type="function">
    <text evidence="6">Catalyzes the reversible reaction in which hydroxymethyl group from 5,10-methylenetetrahydrofolate is transferred onto alpha-ketoisovalerate to form ketopantoate.</text>
</comment>
<accession>A0A061BDG9</accession>
<dbReference type="EC" id="2.1.2.11" evidence="3 6"/>
<dbReference type="SUPFAM" id="SSF51621">
    <property type="entry name" value="Phosphoenolpyruvate/pyruvate domain"/>
    <property type="match status" value="1"/>
</dbReference>
<gene>
    <name evidence="7" type="ORF">CYFA0S_41e00232g</name>
</gene>
<dbReference type="AlphaFoldDB" id="A0A061BDG9"/>